<dbReference type="EMBL" id="JH159151">
    <property type="protein sequence ID" value="EGZ30428.1"/>
    <property type="molecule type" value="Genomic_DNA"/>
</dbReference>
<dbReference type="KEGG" id="psoj:PHYSODRAFT_295231"/>
<evidence type="ECO:0000313" key="3">
    <source>
        <dbReference type="Proteomes" id="UP000002640"/>
    </source>
</evidence>
<reference evidence="2 3" key="1">
    <citation type="journal article" date="2006" name="Science">
        <title>Phytophthora genome sequences uncover evolutionary origins and mechanisms of pathogenesis.</title>
        <authorList>
            <person name="Tyler B.M."/>
            <person name="Tripathy S."/>
            <person name="Zhang X."/>
            <person name="Dehal P."/>
            <person name="Jiang R.H."/>
            <person name="Aerts A."/>
            <person name="Arredondo F.D."/>
            <person name="Baxter L."/>
            <person name="Bensasson D."/>
            <person name="Beynon J.L."/>
            <person name="Chapman J."/>
            <person name="Damasceno C.M."/>
            <person name="Dorrance A.E."/>
            <person name="Dou D."/>
            <person name="Dickerman A.W."/>
            <person name="Dubchak I.L."/>
            <person name="Garbelotto M."/>
            <person name="Gijzen M."/>
            <person name="Gordon S.G."/>
            <person name="Govers F."/>
            <person name="Grunwald N.J."/>
            <person name="Huang W."/>
            <person name="Ivors K.L."/>
            <person name="Jones R.W."/>
            <person name="Kamoun S."/>
            <person name="Krampis K."/>
            <person name="Lamour K.H."/>
            <person name="Lee M.K."/>
            <person name="McDonald W.H."/>
            <person name="Medina M."/>
            <person name="Meijer H.J."/>
            <person name="Nordberg E.K."/>
            <person name="Maclean D.J."/>
            <person name="Ospina-Giraldo M.D."/>
            <person name="Morris P.F."/>
            <person name="Phuntumart V."/>
            <person name="Putnam N.H."/>
            <person name="Rash S."/>
            <person name="Rose J.K."/>
            <person name="Sakihama Y."/>
            <person name="Salamov A.A."/>
            <person name="Savidor A."/>
            <person name="Scheuring C.F."/>
            <person name="Smith B.M."/>
            <person name="Sobral B.W."/>
            <person name="Terry A."/>
            <person name="Torto-Alalibo T.A."/>
            <person name="Win J."/>
            <person name="Xu Z."/>
            <person name="Zhang H."/>
            <person name="Grigoriev I.V."/>
            <person name="Rokhsar D.S."/>
            <person name="Boore J.L."/>
        </authorList>
    </citation>
    <scope>NUCLEOTIDE SEQUENCE [LARGE SCALE GENOMIC DNA]</scope>
    <source>
        <strain evidence="2 3">P6497</strain>
    </source>
</reference>
<evidence type="ECO:0000313" key="2">
    <source>
        <dbReference type="EMBL" id="EGZ30428.1"/>
    </source>
</evidence>
<dbReference type="Proteomes" id="UP000002640">
    <property type="component" value="Unassembled WGS sequence"/>
</dbReference>
<feature type="compositionally biased region" description="Polar residues" evidence="1">
    <location>
        <begin position="365"/>
        <end position="375"/>
    </location>
</feature>
<proteinExistence type="predicted"/>
<accession>G4YQQ7</accession>
<protein>
    <submittedName>
        <fullName evidence="2">Uncharacterized protein</fullName>
    </submittedName>
</protein>
<feature type="compositionally biased region" description="Acidic residues" evidence="1">
    <location>
        <begin position="345"/>
        <end position="364"/>
    </location>
</feature>
<dbReference type="RefSeq" id="XP_009517703.1">
    <property type="nucleotide sequence ID" value="XM_009519408.1"/>
</dbReference>
<sequence length="465" mass="51751">MTPPSPLDSRVSPTSQDYMVSVLVVLLNQHWWGHTGSCFKTSRATSSDSECRYLYPRERVEETSFAASGVQLSRKVAQEYINGFNYALMATFKCNHDIQILLGGTEAVDRIYYACKYVTKQQRRLDSIIPIAIAALKRRQERELTSVNEQGKDGIARSRKRVTSMVYNTTNRQEVAGPLAALYLYRESCCYASANCSNVPLADMIRQLCSEGDYQCQIVVEPNGCGRANTSAAAVSALDDYIFRSGVLEDVCVYEFAQKYYRKRSDTPHLSRYPFKNGHPLLRTHTVAVRKMESVPVILGYQILSITTGVSAADILKRAIGSLRQRHHFGYPNDAEETGSSTSSDDSEDGWQVMDDTDSYDDIETSSNPDVLSDTQYLEESARESSAILDSSDLNPLLCPTCSVGTAATDRIITTFSECGMLEPIAAHTATVAAHQEYHADFPALASMKKWRLSKSLKVYPATQR</sequence>
<dbReference type="STRING" id="1094619.G4YQQ7"/>
<organism evidence="2 3">
    <name type="scientific">Phytophthora sojae (strain P6497)</name>
    <name type="common">Soybean stem and root rot agent</name>
    <name type="synonym">Phytophthora megasperma f. sp. glycines</name>
    <dbReference type="NCBI Taxonomy" id="1094619"/>
    <lineage>
        <taxon>Eukaryota</taxon>
        <taxon>Sar</taxon>
        <taxon>Stramenopiles</taxon>
        <taxon>Oomycota</taxon>
        <taxon>Peronosporomycetes</taxon>
        <taxon>Peronosporales</taxon>
        <taxon>Peronosporaceae</taxon>
        <taxon>Phytophthora</taxon>
    </lineage>
</organism>
<dbReference type="GeneID" id="20641222"/>
<name>G4YQQ7_PHYSP</name>
<keyword evidence="3" id="KW-1185">Reference proteome</keyword>
<dbReference type="InParanoid" id="G4YQQ7"/>
<dbReference type="AlphaFoldDB" id="G4YQQ7"/>
<gene>
    <name evidence="2" type="ORF">PHYSODRAFT_295231</name>
</gene>
<feature type="region of interest" description="Disordered" evidence="1">
    <location>
        <begin position="330"/>
        <end position="375"/>
    </location>
</feature>
<evidence type="ECO:0000256" key="1">
    <source>
        <dbReference type="SAM" id="MobiDB-lite"/>
    </source>
</evidence>